<feature type="transmembrane region" description="Helical" evidence="1">
    <location>
        <begin position="118"/>
        <end position="139"/>
    </location>
</feature>
<feature type="domain" description="CWH43-like N-terminal" evidence="2">
    <location>
        <begin position="38"/>
        <end position="228"/>
    </location>
</feature>
<feature type="transmembrane region" description="Helical" evidence="1">
    <location>
        <begin position="212"/>
        <end position="233"/>
    </location>
</feature>
<dbReference type="InterPro" id="IPR019402">
    <property type="entry name" value="CWH43_N"/>
</dbReference>
<feature type="transmembrane region" description="Helical" evidence="1">
    <location>
        <begin position="186"/>
        <end position="206"/>
    </location>
</feature>
<feature type="transmembrane region" description="Helical" evidence="1">
    <location>
        <begin position="78"/>
        <end position="97"/>
    </location>
</feature>
<dbReference type="Proteomes" id="UP001530293">
    <property type="component" value="Unassembled WGS sequence"/>
</dbReference>
<keyword evidence="4" id="KW-1185">Reference proteome</keyword>
<sequence length="257" mass="28622">MGTDKVKISRRKADPLLPQYDEAQSARCGSCGRAILLLLPILGCTLLIATLYLLVYRLDREITDVSVSTCLADYEPKIEVLVLIMIGASLMFVVTVMRNIQISVYHRRQRSESIFVRIINFIAAAANIFAYVGFVLVALYDLDGPGDAPRIHLIGSYMYFVLSGLYGLLHSYLLCKQSQYPMFCKIVLTIVPLAGVACSIVYVVLQGNGYEFEWFTVALAAIFVGMMSILFLVDPVDDELGDFFCCRRGKRIRSGGI</sequence>
<evidence type="ECO:0000313" key="3">
    <source>
        <dbReference type="EMBL" id="KAL3759434.1"/>
    </source>
</evidence>
<protein>
    <recommendedName>
        <fullName evidence="2">CWH43-like N-terminal domain-containing protein</fullName>
    </recommendedName>
</protein>
<feature type="transmembrane region" description="Helical" evidence="1">
    <location>
        <begin position="151"/>
        <end position="174"/>
    </location>
</feature>
<dbReference type="EMBL" id="JALLBG020000200">
    <property type="protein sequence ID" value="KAL3759434.1"/>
    <property type="molecule type" value="Genomic_DNA"/>
</dbReference>
<gene>
    <name evidence="3" type="ORF">ACHAWU_000733</name>
</gene>
<keyword evidence="1" id="KW-0472">Membrane</keyword>
<keyword evidence="1" id="KW-0812">Transmembrane</keyword>
<dbReference type="Pfam" id="PF10277">
    <property type="entry name" value="Frag1"/>
    <property type="match status" value="1"/>
</dbReference>
<feature type="transmembrane region" description="Helical" evidence="1">
    <location>
        <begin position="34"/>
        <end position="58"/>
    </location>
</feature>
<evidence type="ECO:0000313" key="4">
    <source>
        <dbReference type="Proteomes" id="UP001530293"/>
    </source>
</evidence>
<name>A0ABD3M9X7_9STRA</name>
<evidence type="ECO:0000256" key="1">
    <source>
        <dbReference type="SAM" id="Phobius"/>
    </source>
</evidence>
<accession>A0ABD3M9X7</accession>
<comment type="caution">
    <text evidence="3">The sequence shown here is derived from an EMBL/GenBank/DDBJ whole genome shotgun (WGS) entry which is preliminary data.</text>
</comment>
<evidence type="ECO:0000259" key="2">
    <source>
        <dbReference type="Pfam" id="PF10277"/>
    </source>
</evidence>
<proteinExistence type="predicted"/>
<reference evidence="3 4" key="1">
    <citation type="submission" date="2024-10" db="EMBL/GenBank/DDBJ databases">
        <title>Updated reference genomes for cyclostephanoid diatoms.</title>
        <authorList>
            <person name="Roberts W.R."/>
            <person name="Alverson A.J."/>
        </authorList>
    </citation>
    <scope>NUCLEOTIDE SEQUENCE [LARGE SCALE GENOMIC DNA]</scope>
    <source>
        <strain evidence="3 4">AJA232-27</strain>
    </source>
</reference>
<organism evidence="3 4">
    <name type="scientific">Discostella pseudostelligera</name>
    <dbReference type="NCBI Taxonomy" id="259834"/>
    <lineage>
        <taxon>Eukaryota</taxon>
        <taxon>Sar</taxon>
        <taxon>Stramenopiles</taxon>
        <taxon>Ochrophyta</taxon>
        <taxon>Bacillariophyta</taxon>
        <taxon>Coscinodiscophyceae</taxon>
        <taxon>Thalassiosirophycidae</taxon>
        <taxon>Stephanodiscales</taxon>
        <taxon>Stephanodiscaceae</taxon>
        <taxon>Discostella</taxon>
    </lineage>
</organism>
<keyword evidence="1" id="KW-1133">Transmembrane helix</keyword>
<dbReference type="AlphaFoldDB" id="A0ABD3M9X7"/>